<dbReference type="RefSeq" id="XP_065674487.1">
    <property type="nucleotide sequence ID" value="XM_065818415.1"/>
</dbReference>
<evidence type="ECO:0000256" key="4">
    <source>
        <dbReference type="ARBA" id="ARBA00022723"/>
    </source>
</evidence>
<evidence type="ECO:0000313" key="13">
    <source>
        <dbReference type="RefSeq" id="XP_065674486.1"/>
    </source>
</evidence>
<evidence type="ECO:0000256" key="1">
    <source>
        <dbReference type="ARBA" id="ARBA00001936"/>
    </source>
</evidence>
<dbReference type="Proteomes" id="UP001652625">
    <property type="component" value="Chromosome 14"/>
</dbReference>
<name>A0ABM4DJ06_HYDVU</name>
<reference evidence="10 11" key="1">
    <citation type="submission" date="2025-05" db="UniProtKB">
        <authorList>
            <consortium name="RefSeq"/>
        </authorList>
    </citation>
    <scope>IDENTIFICATION</scope>
</reference>
<evidence type="ECO:0000259" key="8">
    <source>
        <dbReference type="PROSITE" id="PS50158"/>
    </source>
</evidence>
<dbReference type="Gene3D" id="1.10.1410.10">
    <property type="match status" value="2"/>
</dbReference>
<keyword evidence="3" id="KW-0808">Transferase</keyword>
<evidence type="ECO:0000313" key="10">
    <source>
        <dbReference type="RefSeq" id="XP_065674483.1"/>
    </source>
</evidence>
<keyword evidence="9" id="KW-1185">Reference proteome</keyword>
<evidence type="ECO:0000313" key="12">
    <source>
        <dbReference type="RefSeq" id="XP_065674485.1"/>
    </source>
</evidence>
<organism evidence="9 13">
    <name type="scientific">Hydra vulgaris</name>
    <name type="common">Hydra</name>
    <name type="synonym">Hydra attenuata</name>
    <dbReference type="NCBI Taxonomy" id="6087"/>
    <lineage>
        <taxon>Eukaryota</taxon>
        <taxon>Metazoa</taxon>
        <taxon>Cnidaria</taxon>
        <taxon>Hydrozoa</taxon>
        <taxon>Hydroidolina</taxon>
        <taxon>Anthoathecata</taxon>
        <taxon>Aplanulata</taxon>
        <taxon>Hydridae</taxon>
        <taxon>Hydra</taxon>
    </lineage>
</organism>
<keyword evidence="5" id="KW-0460">Magnesium</keyword>
<proteinExistence type="predicted"/>
<dbReference type="Gene3D" id="3.30.460.10">
    <property type="entry name" value="Beta Polymerase, domain 2"/>
    <property type="match status" value="2"/>
</dbReference>
<feature type="domain" description="CCHC-type" evidence="8">
    <location>
        <begin position="807"/>
        <end position="821"/>
    </location>
</feature>
<evidence type="ECO:0000313" key="9">
    <source>
        <dbReference type="Proteomes" id="UP001652625"/>
    </source>
</evidence>
<dbReference type="InterPro" id="IPR054708">
    <property type="entry name" value="MTPAP-like_central"/>
</dbReference>
<feature type="compositionally biased region" description="Polar residues" evidence="7">
    <location>
        <begin position="1105"/>
        <end position="1117"/>
    </location>
</feature>
<protein>
    <submittedName>
        <fullName evidence="10 11">Terminal uridylyltransferase 4-like</fullName>
    </submittedName>
</protein>
<feature type="compositionally biased region" description="Polar residues" evidence="7">
    <location>
        <begin position="1070"/>
        <end position="1098"/>
    </location>
</feature>
<keyword evidence="6" id="KW-0863">Zinc-finger</keyword>
<dbReference type="InterPro" id="IPR001878">
    <property type="entry name" value="Znf_CCHC"/>
</dbReference>
<dbReference type="InterPro" id="IPR043519">
    <property type="entry name" value="NT_sf"/>
</dbReference>
<dbReference type="CDD" id="cd05402">
    <property type="entry name" value="NT_PAP_TUTase"/>
    <property type="match status" value="2"/>
</dbReference>
<dbReference type="PANTHER" id="PTHR12271">
    <property type="entry name" value="POLY A POLYMERASE CID PAP -RELATED"/>
    <property type="match status" value="1"/>
</dbReference>
<dbReference type="PROSITE" id="PS50158">
    <property type="entry name" value="ZF_CCHC"/>
    <property type="match status" value="1"/>
</dbReference>
<dbReference type="RefSeq" id="XP_065674484.1">
    <property type="nucleotide sequence ID" value="XM_065818412.1"/>
</dbReference>
<dbReference type="RefSeq" id="XP_065674486.1">
    <property type="nucleotide sequence ID" value="XM_065818414.1"/>
</dbReference>
<evidence type="ECO:0000313" key="11">
    <source>
        <dbReference type="RefSeq" id="XP_065674484.1"/>
    </source>
</evidence>
<dbReference type="Pfam" id="PF19088">
    <property type="entry name" value="TUTase"/>
    <property type="match status" value="1"/>
</dbReference>
<dbReference type="SUPFAM" id="SSF81301">
    <property type="entry name" value="Nucleotidyltransferase"/>
    <property type="match status" value="2"/>
</dbReference>
<keyword evidence="6" id="KW-0862">Zinc</keyword>
<feature type="compositionally biased region" description="Basic and acidic residues" evidence="7">
    <location>
        <begin position="1021"/>
        <end position="1050"/>
    </location>
</feature>
<evidence type="ECO:0000313" key="14">
    <source>
        <dbReference type="RefSeq" id="XP_065674487.1"/>
    </source>
</evidence>
<evidence type="ECO:0000256" key="2">
    <source>
        <dbReference type="ARBA" id="ARBA00001946"/>
    </source>
</evidence>
<keyword evidence="4" id="KW-0479">Metal-binding</keyword>
<dbReference type="Pfam" id="PF03828">
    <property type="entry name" value="PAP_assoc"/>
    <property type="match status" value="1"/>
</dbReference>
<dbReference type="SUPFAM" id="SSF81631">
    <property type="entry name" value="PAP/OAS1 substrate-binding domain"/>
    <property type="match status" value="2"/>
</dbReference>
<dbReference type="GeneID" id="136091232"/>
<dbReference type="InterPro" id="IPR002058">
    <property type="entry name" value="PAP_assoc"/>
</dbReference>
<dbReference type="Pfam" id="PF22600">
    <property type="entry name" value="MTPAP-like_central"/>
    <property type="match status" value="1"/>
</dbReference>
<evidence type="ECO:0000256" key="6">
    <source>
        <dbReference type="PROSITE-ProRule" id="PRU00047"/>
    </source>
</evidence>
<dbReference type="PANTHER" id="PTHR12271:SF66">
    <property type="entry name" value="TERMINAL URIDYLYLTRANSFERASE TAILOR"/>
    <property type="match status" value="1"/>
</dbReference>
<dbReference type="RefSeq" id="XP_065674483.1">
    <property type="nucleotide sequence ID" value="XM_065818411.1"/>
</dbReference>
<comment type="cofactor">
    <cofactor evidence="1">
        <name>Mn(2+)</name>
        <dbReference type="ChEBI" id="CHEBI:29035"/>
    </cofactor>
</comment>
<feature type="region of interest" description="Disordered" evidence="7">
    <location>
        <begin position="1002"/>
        <end position="1117"/>
    </location>
</feature>
<feature type="compositionally biased region" description="Basic and acidic residues" evidence="7">
    <location>
        <begin position="1003"/>
        <end position="1014"/>
    </location>
</feature>
<evidence type="ECO:0000256" key="3">
    <source>
        <dbReference type="ARBA" id="ARBA00022679"/>
    </source>
</evidence>
<gene>
    <name evidence="10 11 12 13 14" type="primary">LOC136091232</name>
</gene>
<accession>A0ABM4DJ06</accession>
<evidence type="ECO:0000256" key="7">
    <source>
        <dbReference type="SAM" id="MobiDB-lite"/>
    </source>
</evidence>
<evidence type="ECO:0000256" key="5">
    <source>
        <dbReference type="ARBA" id="ARBA00022842"/>
    </source>
</evidence>
<dbReference type="InterPro" id="IPR045100">
    <property type="entry name" value="TUT4/7_NTP_transf"/>
</dbReference>
<sequence>MNNNYEFQLNNLLEQQLLTTECLTKEDLYLRNEVCKQLEECLKKMIVPDLHCQLYGSSLTLLGFKDSNVDIDIKFDIQKIIEFDPLISDPLCFYSLVAEVIQKQRHFYSDLEDNLDMKNPNIKFKDIKSGLSCRIAPFYSKCYHTSDLIIKYINADERCAKLAMLIRMWSKVCNLDNADNGGLSPYCYVIMVINYLQHTKPPVLPIIKVTNFEQEFDKFVDQENEDMYSIPYNEVQCWKSKNTASIAVFFIGFLHYFSVTFHHKSMIVNIRQYAPLLRNLQRYGSRRLVIEDPFISKINVGESLGSQSVMNYLTRCMERTYKYCISFKNRVESHFMKENKELKKKIGKNKFDIGHHDLEEKLDEEQVIHFAINKVLKELLDNVTIEISCVRSFHFHATSFSPKTSFPKFCSLCKSDGHGHTTCENFIVKPLQPLNKAYIDILNQVCVEVMTTCEMTNEEYDFRLKILKRTENHLKLNFHDSCRLSLFGSSINGFGFQNSDLDICLCFETDTPPKDLNYQYTIDLIKEKLRKSSDFFKVYSIKYTKVPIVKFCVRNSNIEGDISLYNCLAIANSKLLKTYGMIDTRVRIMGYCIKYFAKICGIGDASRGSLSSYAYILLMLYYLQHCEPPVIPVLQELAVDKRKTFLIDGKDTWFFDDIQYLDTVWKDYGKNKQTLAELWIGFFNFYVEKFSFKRSVIAIRQKNSLSKFQKSWLHYSMAIEDPFDLDHNLAGSVKGDMFNKILSYFIRARLHFGSPFYGLTKLSMKEYYFDCSRFTDDIVPNDSGKIGKIDSDKNGEQKSLTKDIDLRCFHCDQSGHHKRDCTFQVRLQSQNSNLRNQKSRDYQTNGQEMQITNETKIENLVQTKYKDISINKNANREDGSEKHLNRLYDKSFPVLFSVEQIDSGKNDFLRKQSSAQYALPQQPFNNVSTLSYNSYVVSNPPLNLPPPPLNFIKHQPQLINVLEWKNLFFSSPLYVETFQTYLPNSIILSANDSFLHMQQRPKVGRDKSFEKNKNDQSAAKKSADKKNILQSSDKKSDHPVVAKNDVDIRSGKRYAGNTKSVSNRHDANLGFSNTKSPTNQSNNKNDLSNRNTSINQYNARRDVSNKNGSQNNIKRRV</sequence>
<comment type="cofactor">
    <cofactor evidence="2">
        <name>Mg(2+)</name>
        <dbReference type="ChEBI" id="CHEBI:18420"/>
    </cofactor>
</comment>
<dbReference type="RefSeq" id="XP_065674485.1">
    <property type="nucleotide sequence ID" value="XM_065818413.1"/>
</dbReference>